<keyword evidence="9" id="KW-0460">Magnesium</keyword>
<dbReference type="Gene3D" id="3.40.50.1000">
    <property type="entry name" value="HAD superfamily/HAD-like"/>
    <property type="match status" value="1"/>
</dbReference>
<dbReference type="GO" id="GO:0005886">
    <property type="term" value="C:plasma membrane"/>
    <property type="evidence" value="ECO:0007669"/>
    <property type="project" value="TreeGrafter"/>
</dbReference>
<feature type="non-terminal residue" evidence="15">
    <location>
        <position position="70"/>
    </location>
</feature>
<dbReference type="InterPro" id="IPR036412">
    <property type="entry name" value="HAD-like_sf"/>
</dbReference>
<keyword evidence="13" id="KW-0406">Ion transport</keyword>
<organism evidence="15 16">
    <name type="scientific">Trifolium medium</name>
    <dbReference type="NCBI Taxonomy" id="97028"/>
    <lineage>
        <taxon>Eukaryota</taxon>
        <taxon>Viridiplantae</taxon>
        <taxon>Streptophyta</taxon>
        <taxon>Embryophyta</taxon>
        <taxon>Tracheophyta</taxon>
        <taxon>Spermatophyta</taxon>
        <taxon>Magnoliopsida</taxon>
        <taxon>eudicotyledons</taxon>
        <taxon>Gunneridae</taxon>
        <taxon>Pentapetalae</taxon>
        <taxon>rosids</taxon>
        <taxon>fabids</taxon>
        <taxon>Fabales</taxon>
        <taxon>Fabaceae</taxon>
        <taxon>Papilionoideae</taxon>
        <taxon>50 kb inversion clade</taxon>
        <taxon>NPAAA clade</taxon>
        <taxon>Hologalegina</taxon>
        <taxon>IRL clade</taxon>
        <taxon>Trifolieae</taxon>
        <taxon>Trifolium</taxon>
    </lineage>
</organism>
<comment type="caution">
    <text evidence="15">The sequence shown here is derived from an EMBL/GenBank/DDBJ whole genome shotgun (WGS) entry which is preliminary data.</text>
</comment>
<protein>
    <recommendedName>
        <fullName evidence="2">P-type Cu(+) transporter</fullName>
        <ecNumber evidence="2">7.2.2.8</ecNumber>
    </recommendedName>
</protein>
<keyword evidence="5" id="KW-0479">Metal-binding</keyword>
<dbReference type="GO" id="GO:0005524">
    <property type="term" value="F:ATP binding"/>
    <property type="evidence" value="ECO:0007669"/>
    <property type="project" value="UniProtKB-KW"/>
</dbReference>
<keyword evidence="14" id="KW-0472">Membrane</keyword>
<evidence type="ECO:0000313" key="16">
    <source>
        <dbReference type="Proteomes" id="UP000265520"/>
    </source>
</evidence>
<evidence type="ECO:0000256" key="2">
    <source>
        <dbReference type="ARBA" id="ARBA00012517"/>
    </source>
</evidence>
<evidence type="ECO:0000256" key="12">
    <source>
        <dbReference type="ARBA" id="ARBA00023008"/>
    </source>
</evidence>
<keyword evidence="8" id="KW-0067">ATP-binding</keyword>
<dbReference type="InterPro" id="IPR023214">
    <property type="entry name" value="HAD_sf"/>
</dbReference>
<keyword evidence="3" id="KW-0813">Transport</keyword>
<evidence type="ECO:0000256" key="14">
    <source>
        <dbReference type="ARBA" id="ARBA00023136"/>
    </source>
</evidence>
<dbReference type="EC" id="7.2.2.8" evidence="2"/>
<dbReference type="GO" id="GO:0140581">
    <property type="term" value="F:P-type monovalent copper transporter activity"/>
    <property type="evidence" value="ECO:0007669"/>
    <property type="project" value="UniProtKB-EC"/>
</dbReference>
<dbReference type="EMBL" id="LXQA010264860">
    <property type="protein sequence ID" value="MCI39209.1"/>
    <property type="molecule type" value="Genomic_DNA"/>
</dbReference>
<keyword evidence="4" id="KW-0812">Transmembrane</keyword>
<evidence type="ECO:0000256" key="4">
    <source>
        <dbReference type="ARBA" id="ARBA00022692"/>
    </source>
</evidence>
<evidence type="ECO:0000256" key="13">
    <source>
        <dbReference type="ARBA" id="ARBA00023065"/>
    </source>
</evidence>
<dbReference type="FunFam" id="3.40.50.1000:FF:000144">
    <property type="entry name" value="copper-transporting ATPase 1 isoform X2"/>
    <property type="match status" value="1"/>
</dbReference>
<keyword evidence="7" id="KW-0187">Copper transport</keyword>
<keyword evidence="11" id="KW-1133">Transmembrane helix</keyword>
<dbReference type="AlphaFoldDB" id="A0A392RS91"/>
<dbReference type="PANTHER" id="PTHR24093">
    <property type="entry name" value="CATION TRANSPORTING ATPASE"/>
    <property type="match status" value="1"/>
</dbReference>
<name>A0A392RS91_9FABA</name>
<evidence type="ECO:0000256" key="6">
    <source>
        <dbReference type="ARBA" id="ARBA00022741"/>
    </source>
</evidence>
<dbReference type="PANTHER" id="PTHR24093:SF434">
    <property type="entry name" value="CALCIUM-TRANSPORTING ATPASE 13, PLASMA MEMBRANE-TYPE-RELATED"/>
    <property type="match status" value="1"/>
</dbReference>
<feature type="non-terminal residue" evidence="15">
    <location>
        <position position="1"/>
    </location>
</feature>
<keyword evidence="12" id="KW-0186">Copper</keyword>
<sequence>VVKDKGLTLLGLVGIKDPCRPGVKTAVEACQHAGVNVKMITGDNVFTAKAIAFECGILRPNQDTDETVVE</sequence>
<evidence type="ECO:0000256" key="9">
    <source>
        <dbReference type="ARBA" id="ARBA00022842"/>
    </source>
</evidence>
<evidence type="ECO:0000256" key="3">
    <source>
        <dbReference type="ARBA" id="ARBA00022448"/>
    </source>
</evidence>
<evidence type="ECO:0000256" key="1">
    <source>
        <dbReference type="ARBA" id="ARBA00004127"/>
    </source>
</evidence>
<dbReference type="SUPFAM" id="SSF56784">
    <property type="entry name" value="HAD-like"/>
    <property type="match status" value="1"/>
</dbReference>
<dbReference type="GO" id="GO:0005388">
    <property type="term" value="F:P-type calcium transporter activity"/>
    <property type="evidence" value="ECO:0007669"/>
    <property type="project" value="TreeGrafter"/>
</dbReference>
<dbReference type="Proteomes" id="UP000265520">
    <property type="component" value="Unassembled WGS sequence"/>
</dbReference>
<evidence type="ECO:0000256" key="11">
    <source>
        <dbReference type="ARBA" id="ARBA00022989"/>
    </source>
</evidence>
<keyword evidence="10" id="KW-1278">Translocase</keyword>
<evidence type="ECO:0000256" key="5">
    <source>
        <dbReference type="ARBA" id="ARBA00022723"/>
    </source>
</evidence>
<dbReference type="GO" id="GO:0012505">
    <property type="term" value="C:endomembrane system"/>
    <property type="evidence" value="ECO:0007669"/>
    <property type="project" value="UniProtKB-SubCell"/>
</dbReference>
<comment type="subcellular location">
    <subcellularLocation>
        <location evidence="1">Endomembrane system</location>
        <topology evidence="1">Multi-pass membrane protein</topology>
    </subcellularLocation>
</comment>
<dbReference type="GO" id="GO:0046872">
    <property type="term" value="F:metal ion binding"/>
    <property type="evidence" value="ECO:0007669"/>
    <property type="project" value="UniProtKB-KW"/>
</dbReference>
<accession>A0A392RS91</accession>
<evidence type="ECO:0000313" key="15">
    <source>
        <dbReference type="EMBL" id="MCI39209.1"/>
    </source>
</evidence>
<keyword evidence="6" id="KW-0547">Nucleotide-binding</keyword>
<dbReference type="InterPro" id="IPR023299">
    <property type="entry name" value="ATPase_P-typ_cyto_dom_N"/>
</dbReference>
<reference evidence="15 16" key="1">
    <citation type="journal article" date="2018" name="Front. Plant Sci.">
        <title>Red Clover (Trifolium pratense) and Zigzag Clover (T. medium) - A Picture of Genomic Similarities and Differences.</title>
        <authorList>
            <person name="Dluhosova J."/>
            <person name="Istvanek J."/>
            <person name="Nedelnik J."/>
            <person name="Repkova J."/>
        </authorList>
    </citation>
    <scope>NUCLEOTIDE SEQUENCE [LARGE SCALE GENOMIC DNA]</scope>
    <source>
        <strain evidence="16">cv. 10/8</strain>
        <tissue evidence="15">Leaf</tissue>
    </source>
</reference>
<evidence type="ECO:0000256" key="10">
    <source>
        <dbReference type="ARBA" id="ARBA00022967"/>
    </source>
</evidence>
<evidence type="ECO:0000256" key="8">
    <source>
        <dbReference type="ARBA" id="ARBA00022840"/>
    </source>
</evidence>
<proteinExistence type="predicted"/>
<evidence type="ECO:0000256" key="7">
    <source>
        <dbReference type="ARBA" id="ARBA00022796"/>
    </source>
</evidence>
<dbReference type="Gene3D" id="3.40.1110.10">
    <property type="entry name" value="Calcium-transporting ATPase, cytoplasmic domain N"/>
    <property type="match status" value="1"/>
</dbReference>
<dbReference type="PRINTS" id="PR00119">
    <property type="entry name" value="CATATPASE"/>
</dbReference>
<keyword evidence="16" id="KW-1185">Reference proteome</keyword>